<feature type="compositionally biased region" description="Polar residues" evidence="1">
    <location>
        <begin position="82"/>
        <end position="96"/>
    </location>
</feature>
<proteinExistence type="predicted"/>
<reference evidence="2 3" key="1">
    <citation type="submission" date="2018-04" db="EMBL/GenBank/DDBJ databases">
        <authorList>
            <person name="Zhang X."/>
            <person name="Yuan J."/>
            <person name="Li F."/>
            <person name="Xiang J."/>
        </authorList>
    </citation>
    <scope>NUCLEOTIDE SEQUENCE [LARGE SCALE GENOMIC DNA]</scope>
    <source>
        <tissue evidence="2">Muscle</tissue>
    </source>
</reference>
<feature type="region of interest" description="Disordered" evidence="1">
    <location>
        <begin position="15"/>
        <end position="125"/>
    </location>
</feature>
<keyword evidence="3" id="KW-1185">Reference proteome</keyword>
<evidence type="ECO:0000256" key="1">
    <source>
        <dbReference type="SAM" id="MobiDB-lite"/>
    </source>
</evidence>
<sequence length="376" mass="41872">MLAAVVLSAKGEEPGYRYTLPQRDSGFSVATPQHAQGSTESRKGYSYTAPKTPFVHSLGPFPSVGTKYSRVGADDSSESRETANMSSMKPTYSRFGTESADESTELSRFSATGQISSREGTDASVASMEASYYSGPRYYEDFDSSPEKTGRSSIADESQAMSHFFAKSSYPNRGFDDSLEVSTPIMKHPHPGNSHKLGESHKRIYIPPRKTSYTYHTPRSFHPPTNSQKRPHFPFQTMRFEASKPRHSEPESRDASPRTRYSSVSLEDSREEGESNYAARTHFALSMEDSDESLDESHESEYGYDSTAHRKSRLPLLSPKEAAAYLGPTPTVLQKESQHTMLVGRQKGFVVNYAKCLKKFRSFLLGAVNMMAFGEK</sequence>
<feature type="compositionally biased region" description="Polar residues" evidence="1">
    <location>
        <begin position="211"/>
        <end position="228"/>
    </location>
</feature>
<dbReference type="Proteomes" id="UP000283509">
    <property type="component" value="Unassembled WGS sequence"/>
</dbReference>
<name>A0A423TVA6_PENVA</name>
<reference evidence="2 3" key="2">
    <citation type="submission" date="2019-01" db="EMBL/GenBank/DDBJ databases">
        <title>The decoding of complex shrimp genome reveals the adaptation for benthos swimmer, frequently molting mechanism and breeding impact on genome.</title>
        <authorList>
            <person name="Sun Y."/>
            <person name="Gao Y."/>
            <person name="Yu Y."/>
        </authorList>
    </citation>
    <scope>NUCLEOTIDE SEQUENCE [LARGE SCALE GENOMIC DNA]</scope>
    <source>
        <tissue evidence="2">Muscle</tissue>
    </source>
</reference>
<feature type="compositionally biased region" description="Polar residues" evidence="1">
    <location>
        <begin position="28"/>
        <end position="39"/>
    </location>
</feature>
<evidence type="ECO:0000313" key="3">
    <source>
        <dbReference type="Proteomes" id="UP000283509"/>
    </source>
</evidence>
<protein>
    <submittedName>
        <fullName evidence="2">Uncharacterized protein</fullName>
    </submittedName>
</protein>
<organism evidence="2 3">
    <name type="scientific">Penaeus vannamei</name>
    <name type="common">Whiteleg shrimp</name>
    <name type="synonym">Litopenaeus vannamei</name>
    <dbReference type="NCBI Taxonomy" id="6689"/>
    <lineage>
        <taxon>Eukaryota</taxon>
        <taxon>Metazoa</taxon>
        <taxon>Ecdysozoa</taxon>
        <taxon>Arthropoda</taxon>
        <taxon>Crustacea</taxon>
        <taxon>Multicrustacea</taxon>
        <taxon>Malacostraca</taxon>
        <taxon>Eumalacostraca</taxon>
        <taxon>Eucarida</taxon>
        <taxon>Decapoda</taxon>
        <taxon>Dendrobranchiata</taxon>
        <taxon>Penaeoidea</taxon>
        <taxon>Penaeidae</taxon>
        <taxon>Penaeus</taxon>
    </lineage>
</organism>
<accession>A0A423TVA6</accession>
<feature type="compositionally biased region" description="Basic and acidic residues" evidence="1">
    <location>
        <begin position="241"/>
        <end position="257"/>
    </location>
</feature>
<gene>
    <name evidence="2" type="ORF">C7M84_000885</name>
</gene>
<feature type="compositionally biased region" description="Polar residues" evidence="1">
    <location>
        <begin position="106"/>
        <end position="118"/>
    </location>
</feature>
<dbReference type="AlphaFoldDB" id="A0A423TVA6"/>
<feature type="region of interest" description="Disordered" evidence="1">
    <location>
        <begin position="208"/>
        <end position="276"/>
    </location>
</feature>
<dbReference type="EMBL" id="QCYY01001124">
    <property type="protein sequence ID" value="ROT80389.1"/>
    <property type="molecule type" value="Genomic_DNA"/>
</dbReference>
<comment type="caution">
    <text evidence="2">The sequence shown here is derived from an EMBL/GenBank/DDBJ whole genome shotgun (WGS) entry which is preliminary data.</text>
</comment>
<evidence type="ECO:0000313" key="2">
    <source>
        <dbReference type="EMBL" id="ROT80389.1"/>
    </source>
</evidence>
<feature type="region of interest" description="Disordered" evidence="1">
    <location>
        <begin position="288"/>
        <end position="315"/>
    </location>
</feature>